<feature type="transmembrane region" description="Helical" evidence="9">
    <location>
        <begin position="127"/>
        <end position="148"/>
    </location>
</feature>
<feature type="transmembrane region" description="Helical" evidence="9">
    <location>
        <begin position="95"/>
        <end position="115"/>
    </location>
</feature>
<accession>A0A0F4R163</accession>
<organism evidence="11 12">
    <name type="scientific">Pseudoalteromonas rubra</name>
    <dbReference type="NCBI Taxonomy" id="43658"/>
    <lineage>
        <taxon>Bacteria</taxon>
        <taxon>Pseudomonadati</taxon>
        <taxon>Pseudomonadota</taxon>
        <taxon>Gammaproteobacteria</taxon>
        <taxon>Alteromonadales</taxon>
        <taxon>Pseudoalteromonadaceae</taxon>
        <taxon>Pseudoalteromonas</taxon>
    </lineage>
</organism>
<evidence type="ECO:0000256" key="8">
    <source>
        <dbReference type="ARBA" id="ARBA00023315"/>
    </source>
</evidence>
<evidence type="ECO:0000256" key="9">
    <source>
        <dbReference type="HAMAP-Rule" id="MF_01148"/>
    </source>
</evidence>
<reference evidence="11 12" key="1">
    <citation type="journal article" date="2015" name="BMC Genomics">
        <title>Genome mining reveals unlocked bioactive potential of marine Gram-negative bacteria.</title>
        <authorList>
            <person name="Machado H."/>
            <person name="Sonnenschein E.C."/>
            <person name="Melchiorsen J."/>
            <person name="Gram L."/>
        </authorList>
    </citation>
    <scope>NUCLEOTIDE SEQUENCE [LARGE SCALE GENOMIC DNA]</scope>
    <source>
        <strain evidence="11 12">S2471</strain>
    </source>
</reference>
<comment type="caution">
    <text evidence="11">The sequence shown here is derived from an EMBL/GenBank/DDBJ whole genome shotgun (WGS) entry which is preliminary data.</text>
</comment>
<dbReference type="InterPro" id="IPR045378">
    <property type="entry name" value="LNT_N"/>
</dbReference>
<keyword evidence="7 9" id="KW-0472">Membrane</keyword>
<feature type="transmembrane region" description="Helical" evidence="9">
    <location>
        <begin position="63"/>
        <end position="83"/>
    </location>
</feature>
<feature type="transmembrane region" description="Helical" evidence="9">
    <location>
        <begin position="496"/>
        <end position="515"/>
    </location>
</feature>
<dbReference type="PANTHER" id="PTHR38686:SF1">
    <property type="entry name" value="APOLIPOPROTEIN N-ACYLTRANSFERASE"/>
    <property type="match status" value="1"/>
</dbReference>
<feature type="transmembrane region" description="Helical" evidence="9">
    <location>
        <begin position="196"/>
        <end position="214"/>
    </location>
</feature>
<dbReference type="UniPathway" id="UPA00666"/>
<dbReference type="SUPFAM" id="SSF56317">
    <property type="entry name" value="Carbon-nitrogen hydrolase"/>
    <property type="match status" value="1"/>
</dbReference>
<dbReference type="NCBIfam" id="TIGR00546">
    <property type="entry name" value="lnt"/>
    <property type="match status" value="1"/>
</dbReference>
<dbReference type="PROSITE" id="PS50263">
    <property type="entry name" value="CN_HYDROLASE"/>
    <property type="match status" value="1"/>
</dbReference>
<feature type="transmembrane region" description="Helical" evidence="9">
    <location>
        <begin position="20"/>
        <end position="51"/>
    </location>
</feature>
<dbReference type="PATRIC" id="fig|43658.5.peg.6"/>
<dbReference type="OrthoDB" id="9804277at2"/>
<evidence type="ECO:0000256" key="1">
    <source>
        <dbReference type="ARBA" id="ARBA00004651"/>
    </source>
</evidence>
<name>A0A0F4R163_9GAMM</name>
<dbReference type="HAMAP" id="MF_01148">
    <property type="entry name" value="Lnt"/>
    <property type="match status" value="1"/>
</dbReference>
<dbReference type="GO" id="GO:0042158">
    <property type="term" value="P:lipoprotein biosynthetic process"/>
    <property type="evidence" value="ECO:0007669"/>
    <property type="project" value="UniProtKB-UniRule"/>
</dbReference>
<evidence type="ECO:0000256" key="3">
    <source>
        <dbReference type="ARBA" id="ARBA00022475"/>
    </source>
</evidence>
<keyword evidence="4 9" id="KW-0808">Transferase</keyword>
<keyword evidence="6 9" id="KW-1133">Transmembrane helix</keyword>
<dbReference type="AlphaFoldDB" id="A0A0F4R163"/>
<protein>
    <recommendedName>
        <fullName evidence="9">Apolipoprotein N-acyltransferase</fullName>
        <shortName evidence="9">ALP N-acyltransferase</shortName>
        <ecNumber evidence="9">2.3.1.269</ecNumber>
    </recommendedName>
</protein>
<dbReference type="Gene3D" id="3.60.110.10">
    <property type="entry name" value="Carbon-nitrogen hydrolase"/>
    <property type="match status" value="1"/>
</dbReference>
<gene>
    <name evidence="9" type="primary">lnt</name>
    <name evidence="11" type="ORF">TW77_00055</name>
</gene>
<comment type="similarity">
    <text evidence="2 9">Belongs to the CN hydrolase family. Apolipoprotein N-acyltransferase subfamily.</text>
</comment>
<keyword evidence="8 9" id="KW-0012">Acyltransferase</keyword>
<comment type="pathway">
    <text evidence="9">Protein modification; lipoprotein biosynthesis (N-acyl transfer).</text>
</comment>
<dbReference type="EMBL" id="JXYA01000001">
    <property type="protein sequence ID" value="KJZ13334.1"/>
    <property type="molecule type" value="Genomic_DNA"/>
</dbReference>
<dbReference type="InterPro" id="IPR036526">
    <property type="entry name" value="C-N_Hydrolase_sf"/>
</dbReference>
<comment type="catalytic activity">
    <reaction evidence="9">
        <text>N-terminal S-1,2-diacyl-sn-glyceryl-L-cysteinyl-[lipoprotein] + a glycerophospholipid = N-acyl-S-1,2-diacyl-sn-glyceryl-L-cysteinyl-[lipoprotein] + a 2-acyl-sn-glycero-3-phospholipid + H(+)</text>
        <dbReference type="Rhea" id="RHEA:48228"/>
        <dbReference type="Rhea" id="RHEA-COMP:14681"/>
        <dbReference type="Rhea" id="RHEA-COMP:14684"/>
        <dbReference type="ChEBI" id="CHEBI:15378"/>
        <dbReference type="ChEBI" id="CHEBI:136912"/>
        <dbReference type="ChEBI" id="CHEBI:140656"/>
        <dbReference type="ChEBI" id="CHEBI:140657"/>
        <dbReference type="ChEBI" id="CHEBI:140660"/>
        <dbReference type="EC" id="2.3.1.269"/>
    </reaction>
</comment>
<dbReference type="GO" id="GO:0016410">
    <property type="term" value="F:N-acyltransferase activity"/>
    <property type="evidence" value="ECO:0007669"/>
    <property type="project" value="UniProtKB-UniRule"/>
</dbReference>
<dbReference type="Proteomes" id="UP000033452">
    <property type="component" value="Unassembled WGS sequence"/>
</dbReference>
<evidence type="ECO:0000256" key="5">
    <source>
        <dbReference type="ARBA" id="ARBA00022692"/>
    </source>
</evidence>
<evidence type="ECO:0000256" key="6">
    <source>
        <dbReference type="ARBA" id="ARBA00022989"/>
    </source>
</evidence>
<dbReference type="Pfam" id="PF20154">
    <property type="entry name" value="LNT_N"/>
    <property type="match status" value="1"/>
</dbReference>
<feature type="domain" description="CN hydrolase" evidence="10">
    <location>
        <begin position="230"/>
        <end position="482"/>
    </location>
</feature>
<dbReference type="PANTHER" id="PTHR38686">
    <property type="entry name" value="APOLIPOPROTEIN N-ACYLTRANSFERASE"/>
    <property type="match status" value="1"/>
</dbReference>
<dbReference type="InterPro" id="IPR004563">
    <property type="entry name" value="Apolipo_AcylTrfase"/>
</dbReference>
<evidence type="ECO:0000256" key="2">
    <source>
        <dbReference type="ARBA" id="ARBA00010065"/>
    </source>
</evidence>
<evidence type="ECO:0000256" key="7">
    <source>
        <dbReference type="ARBA" id="ARBA00023136"/>
    </source>
</evidence>
<evidence type="ECO:0000256" key="4">
    <source>
        <dbReference type="ARBA" id="ARBA00022679"/>
    </source>
</evidence>
<evidence type="ECO:0000313" key="12">
    <source>
        <dbReference type="Proteomes" id="UP000033452"/>
    </source>
</evidence>
<dbReference type="Pfam" id="PF00795">
    <property type="entry name" value="CN_hydrolase"/>
    <property type="match status" value="1"/>
</dbReference>
<dbReference type="GO" id="GO:0005886">
    <property type="term" value="C:plasma membrane"/>
    <property type="evidence" value="ECO:0007669"/>
    <property type="project" value="UniProtKB-SubCell"/>
</dbReference>
<evidence type="ECO:0000259" key="10">
    <source>
        <dbReference type="PROSITE" id="PS50263"/>
    </source>
</evidence>
<proteinExistence type="inferred from homology"/>
<dbReference type="CDD" id="cd07571">
    <property type="entry name" value="ALP_N-acyl_transferase"/>
    <property type="match status" value="1"/>
</dbReference>
<keyword evidence="3 9" id="KW-1003">Cell membrane</keyword>
<comment type="function">
    <text evidence="9">Catalyzes the phospholipid dependent N-acylation of the N-terminal cysteine of apolipoprotein, the last step in lipoprotein maturation.</text>
</comment>
<comment type="subcellular location">
    <subcellularLocation>
        <location evidence="1 9">Cell membrane</location>
        <topology evidence="1 9">Multi-pass membrane protein</topology>
    </subcellularLocation>
</comment>
<keyword evidence="5 9" id="KW-0812">Transmembrane</keyword>
<dbReference type="InterPro" id="IPR003010">
    <property type="entry name" value="C-N_Hydrolase"/>
</dbReference>
<evidence type="ECO:0000313" key="11">
    <source>
        <dbReference type="EMBL" id="KJZ13334.1"/>
    </source>
</evidence>
<keyword evidence="12" id="KW-1185">Reference proteome</keyword>
<feature type="transmembrane region" description="Helical" evidence="9">
    <location>
        <begin position="168"/>
        <end position="189"/>
    </location>
</feature>
<dbReference type="RefSeq" id="WP_046002928.1">
    <property type="nucleotide sequence ID" value="NZ_JXYA01000001.1"/>
</dbReference>
<sequence length="526" mass="59987">MLKTFSNKLATLLKDKFAWLALLSGASLTFSYAPFGLWPLTFVALAVACFVTDQPTTRHAAKYGFLFGFGWFAAGISWVHVSIAQFGGLPLPASLLLMGLLCAYLAIYPALAFALATRFSDKPWQRIALLLSGFAIFEYLRGTLLTGFPWLSFGYSQTDAPLNMLAPWIGEFGLTLVCVLFGALLYYLLWQRRYQLTMIALLPVLALILFTRLADNPVHYNGEQTRTLLVQGNIQQSLRWEPEQFWPTMSKYQDMTRPLWQQADLVVWPEAAIPELEDLAFDFLHNLDKAAAFNQSALITGIPDYQFDTRNVYNTLIVVGKQHADDEQGHYRYLHPNRYQKHQLLPIGEFVPFEKWLRPIAPLFNLAMSSFSRGEAQQPNLIANGLHILPAICYEIAFSELVRNNYTSESDILFTVSNDAWFGDSHGPHQHMQIARMRALELQRPLIRVTNNGISGIYDPLSQTQHTLPQFVEETMLLDVKLVSGNSWYSQHGNTWIWILLVLLTTLVMLEKGLIRFKYRVERDYL</sequence>
<dbReference type="EC" id="2.3.1.269" evidence="9"/>